<feature type="transmembrane region" description="Helical" evidence="6">
    <location>
        <begin position="112"/>
        <end position="131"/>
    </location>
</feature>
<name>A0A1V8SHQ9_9PEZI</name>
<feature type="transmembrane region" description="Helical" evidence="6">
    <location>
        <begin position="273"/>
        <end position="292"/>
    </location>
</feature>
<feature type="transmembrane region" description="Helical" evidence="6">
    <location>
        <begin position="242"/>
        <end position="261"/>
    </location>
</feature>
<organism evidence="8 9">
    <name type="scientific">Cryoendolithus antarcticus</name>
    <dbReference type="NCBI Taxonomy" id="1507870"/>
    <lineage>
        <taxon>Eukaryota</taxon>
        <taxon>Fungi</taxon>
        <taxon>Dikarya</taxon>
        <taxon>Ascomycota</taxon>
        <taxon>Pezizomycotina</taxon>
        <taxon>Dothideomycetes</taxon>
        <taxon>Dothideomycetidae</taxon>
        <taxon>Cladosporiales</taxon>
        <taxon>Cladosporiaceae</taxon>
        <taxon>Cryoendolithus</taxon>
    </lineage>
</organism>
<evidence type="ECO:0000259" key="7">
    <source>
        <dbReference type="PROSITE" id="PS50850"/>
    </source>
</evidence>
<dbReference type="Pfam" id="PF07690">
    <property type="entry name" value="MFS_1"/>
    <property type="match status" value="1"/>
</dbReference>
<feature type="transmembrane region" description="Helical" evidence="6">
    <location>
        <begin position="45"/>
        <end position="71"/>
    </location>
</feature>
<dbReference type="InterPro" id="IPR011701">
    <property type="entry name" value="MFS"/>
</dbReference>
<feature type="transmembrane region" description="Helical" evidence="6">
    <location>
        <begin position="170"/>
        <end position="190"/>
    </location>
</feature>
<feature type="transmembrane region" description="Helical" evidence="6">
    <location>
        <begin position="482"/>
        <end position="503"/>
    </location>
</feature>
<feature type="domain" description="Major facilitator superfamily (MFS) profile" evidence="7">
    <location>
        <begin position="47"/>
        <end position="508"/>
    </location>
</feature>
<evidence type="ECO:0000313" key="8">
    <source>
        <dbReference type="EMBL" id="OQN98684.1"/>
    </source>
</evidence>
<feature type="transmembrane region" description="Helical" evidence="6">
    <location>
        <begin position="441"/>
        <end position="462"/>
    </location>
</feature>
<evidence type="ECO:0000256" key="3">
    <source>
        <dbReference type="ARBA" id="ARBA00022989"/>
    </source>
</evidence>
<accession>A0A1V8SHQ9</accession>
<feature type="transmembrane region" description="Helical" evidence="6">
    <location>
        <begin position="83"/>
        <end position="105"/>
    </location>
</feature>
<feature type="compositionally biased region" description="Basic and acidic residues" evidence="5">
    <location>
        <begin position="511"/>
        <end position="531"/>
    </location>
</feature>
<dbReference type="Gene3D" id="1.20.1250.20">
    <property type="entry name" value="MFS general substrate transporter like domains"/>
    <property type="match status" value="2"/>
</dbReference>
<evidence type="ECO:0000256" key="5">
    <source>
        <dbReference type="SAM" id="MobiDB-lite"/>
    </source>
</evidence>
<dbReference type="PANTHER" id="PTHR42718:SF23">
    <property type="entry name" value="MAJOR FACILITATOR SUPERFAMILY (MFS) PROFILE DOMAIN-CONTAINING PROTEIN"/>
    <property type="match status" value="1"/>
</dbReference>
<dbReference type="GO" id="GO:0022857">
    <property type="term" value="F:transmembrane transporter activity"/>
    <property type="evidence" value="ECO:0007669"/>
    <property type="project" value="InterPro"/>
</dbReference>
<protein>
    <recommendedName>
        <fullName evidence="7">Major facilitator superfamily (MFS) profile domain-containing protein</fullName>
    </recommendedName>
</protein>
<comment type="subcellular location">
    <subcellularLocation>
        <location evidence="1">Membrane</location>
        <topology evidence="1">Multi-pass membrane protein</topology>
    </subcellularLocation>
</comment>
<dbReference type="EMBL" id="NAJO01000044">
    <property type="protein sequence ID" value="OQN98684.1"/>
    <property type="molecule type" value="Genomic_DNA"/>
</dbReference>
<feature type="region of interest" description="Disordered" evidence="5">
    <location>
        <begin position="510"/>
        <end position="547"/>
    </location>
</feature>
<dbReference type="InterPro" id="IPR020846">
    <property type="entry name" value="MFS_dom"/>
</dbReference>
<dbReference type="Proteomes" id="UP000192596">
    <property type="component" value="Unassembled WGS sequence"/>
</dbReference>
<dbReference type="InParanoid" id="A0A1V8SHQ9"/>
<dbReference type="InterPro" id="IPR036259">
    <property type="entry name" value="MFS_trans_sf"/>
</dbReference>
<dbReference type="PANTHER" id="PTHR42718">
    <property type="entry name" value="MAJOR FACILITATOR SUPERFAMILY MULTIDRUG TRANSPORTER MFSC"/>
    <property type="match status" value="1"/>
</dbReference>
<feature type="transmembrane region" description="Helical" evidence="6">
    <location>
        <begin position="313"/>
        <end position="336"/>
    </location>
</feature>
<evidence type="ECO:0000313" key="9">
    <source>
        <dbReference type="Proteomes" id="UP000192596"/>
    </source>
</evidence>
<keyword evidence="3 6" id="KW-1133">Transmembrane helix</keyword>
<sequence>MDDQIDDASSNGNMGGEKHIAMEALHAVETNNARPACFKSTIQEVFFVLTCTMAIAMPAYVAGMITVISSFVGRDLNMTTAEITWLTSSTSLASGAFLLFFGGVADLFGRKAMFIVSMFFFAVFTLAAGFAKTPIGIDVLSGVMGLFAAMAVPPAVGLLGAIYKPSKRKNLAFACFSGGNPLGFVFGTIFSGVATSIFNWRASFYLLAIIFVLFSVIGWFTIPSDHADKQPLNWQTIRRFDFLGVLLTVGGIGMFSAALSLGDTAEPNGWKTGYVLALLIVGLFLMIAFVFWERYFPHALVPMDIWKDKNFSLSLGILCLGMMAFTPASFFIGLYFQEIWHKSALQVAVLILPMAIVGMIVNVIAGLILHRVSNKLLMGLGCSAYVLSCLLFAVNRASSSYWDFCFTALMFIVVGADLQFNVANMYVMSSLPREQQSVAGGILQTVSRLAQTVGFGITTSIFNSVQQKPRMVAYYDIATQPYAATFYFSLACAVVSLGLVPFLTLKTQGGKAKEGSDASSDIQEHNTKAPDEDSEVGGNVRPEYENH</sequence>
<keyword evidence="4 6" id="KW-0472">Membrane</keyword>
<proteinExistence type="predicted"/>
<comment type="caution">
    <text evidence="8">The sequence shown here is derived from an EMBL/GenBank/DDBJ whole genome shotgun (WGS) entry which is preliminary data.</text>
</comment>
<feature type="transmembrane region" description="Helical" evidence="6">
    <location>
        <begin position="400"/>
        <end position="420"/>
    </location>
</feature>
<feature type="transmembrane region" description="Helical" evidence="6">
    <location>
        <begin position="143"/>
        <end position="163"/>
    </location>
</feature>
<evidence type="ECO:0000256" key="2">
    <source>
        <dbReference type="ARBA" id="ARBA00022692"/>
    </source>
</evidence>
<evidence type="ECO:0000256" key="4">
    <source>
        <dbReference type="ARBA" id="ARBA00023136"/>
    </source>
</evidence>
<dbReference type="SUPFAM" id="SSF103473">
    <property type="entry name" value="MFS general substrate transporter"/>
    <property type="match status" value="2"/>
</dbReference>
<feature type="transmembrane region" description="Helical" evidence="6">
    <location>
        <begin position="348"/>
        <end position="369"/>
    </location>
</feature>
<feature type="transmembrane region" description="Helical" evidence="6">
    <location>
        <begin position="376"/>
        <end position="394"/>
    </location>
</feature>
<dbReference type="AlphaFoldDB" id="A0A1V8SHQ9"/>
<evidence type="ECO:0000256" key="6">
    <source>
        <dbReference type="SAM" id="Phobius"/>
    </source>
</evidence>
<evidence type="ECO:0000256" key="1">
    <source>
        <dbReference type="ARBA" id="ARBA00004141"/>
    </source>
</evidence>
<keyword evidence="2 6" id="KW-0812">Transmembrane</keyword>
<gene>
    <name evidence="8" type="ORF">B0A48_15350</name>
</gene>
<feature type="transmembrane region" description="Helical" evidence="6">
    <location>
        <begin position="202"/>
        <end position="222"/>
    </location>
</feature>
<dbReference type="STRING" id="1507870.A0A1V8SHQ9"/>
<dbReference type="GO" id="GO:0016020">
    <property type="term" value="C:membrane"/>
    <property type="evidence" value="ECO:0007669"/>
    <property type="project" value="UniProtKB-SubCell"/>
</dbReference>
<dbReference type="PROSITE" id="PS50850">
    <property type="entry name" value="MFS"/>
    <property type="match status" value="1"/>
</dbReference>
<keyword evidence="9" id="KW-1185">Reference proteome</keyword>
<reference evidence="9" key="1">
    <citation type="submission" date="2017-03" db="EMBL/GenBank/DDBJ databases">
        <title>Genomes of endolithic fungi from Antarctica.</title>
        <authorList>
            <person name="Coleine C."/>
            <person name="Masonjones S."/>
            <person name="Stajich J.E."/>
        </authorList>
    </citation>
    <scope>NUCLEOTIDE SEQUENCE [LARGE SCALE GENOMIC DNA]</scope>
    <source>
        <strain evidence="9">CCFEE 5527</strain>
    </source>
</reference>
<dbReference type="OrthoDB" id="2985014at2759"/>